<proteinExistence type="predicted"/>
<dbReference type="AlphaFoldDB" id="A0A2K2B104"/>
<reference evidence="1 2" key="1">
    <citation type="journal article" date="2006" name="Science">
        <title>The genome of black cottonwood, Populus trichocarpa (Torr. &amp; Gray).</title>
        <authorList>
            <person name="Tuskan G.A."/>
            <person name="Difazio S."/>
            <person name="Jansson S."/>
            <person name="Bohlmann J."/>
            <person name="Grigoriev I."/>
            <person name="Hellsten U."/>
            <person name="Putnam N."/>
            <person name="Ralph S."/>
            <person name="Rombauts S."/>
            <person name="Salamov A."/>
            <person name="Schein J."/>
            <person name="Sterck L."/>
            <person name="Aerts A."/>
            <person name="Bhalerao R.R."/>
            <person name="Bhalerao R.P."/>
            <person name="Blaudez D."/>
            <person name="Boerjan W."/>
            <person name="Brun A."/>
            <person name="Brunner A."/>
            <person name="Busov V."/>
            <person name="Campbell M."/>
            <person name="Carlson J."/>
            <person name="Chalot M."/>
            <person name="Chapman J."/>
            <person name="Chen G.L."/>
            <person name="Cooper D."/>
            <person name="Coutinho P.M."/>
            <person name="Couturier J."/>
            <person name="Covert S."/>
            <person name="Cronk Q."/>
            <person name="Cunningham R."/>
            <person name="Davis J."/>
            <person name="Degroeve S."/>
            <person name="Dejardin A."/>
            <person name="Depamphilis C."/>
            <person name="Detter J."/>
            <person name="Dirks B."/>
            <person name="Dubchak I."/>
            <person name="Duplessis S."/>
            <person name="Ehlting J."/>
            <person name="Ellis B."/>
            <person name="Gendler K."/>
            <person name="Goodstein D."/>
            <person name="Gribskov M."/>
            <person name="Grimwood J."/>
            <person name="Groover A."/>
            <person name="Gunter L."/>
            <person name="Hamberger B."/>
            <person name="Heinze B."/>
            <person name="Helariutta Y."/>
            <person name="Henrissat B."/>
            <person name="Holligan D."/>
            <person name="Holt R."/>
            <person name="Huang W."/>
            <person name="Islam-Faridi N."/>
            <person name="Jones S."/>
            <person name="Jones-Rhoades M."/>
            <person name="Jorgensen R."/>
            <person name="Joshi C."/>
            <person name="Kangasjarvi J."/>
            <person name="Karlsson J."/>
            <person name="Kelleher C."/>
            <person name="Kirkpatrick R."/>
            <person name="Kirst M."/>
            <person name="Kohler A."/>
            <person name="Kalluri U."/>
            <person name="Larimer F."/>
            <person name="Leebens-Mack J."/>
            <person name="Leple J.C."/>
            <person name="Locascio P."/>
            <person name="Lou Y."/>
            <person name="Lucas S."/>
            <person name="Martin F."/>
            <person name="Montanini B."/>
            <person name="Napoli C."/>
            <person name="Nelson D.R."/>
            <person name="Nelson C."/>
            <person name="Nieminen K."/>
            <person name="Nilsson O."/>
            <person name="Pereda V."/>
            <person name="Peter G."/>
            <person name="Philippe R."/>
            <person name="Pilate G."/>
            <person name="Poliakov A."/>
            <person name="Razumovskaya J."/>
            <person name="Richardson P."/>
            <person name="Rinaldi C."/>
            <person name="Ritland K."/>
            <person name="Rouze P."/>
            <person name="Ryaboy D."/>
            <person name="Schmutz J."/>
            <person name="Schrader J."/>
            <person name="Segerman B."/>
            <person name="Shin H."/>
            <person name="Siddiqui A."/>
            <person name="Sterky F."/>
            <person name="Terry A."/>
            <person name="Tsai C.J."/>
            <person name="Uberbacher E."/>
            <person name="Unneberg P."/>
            <person name="Vahala J."/>
            <person name="Wall K."/>
            <person name="Wessler S."/>
            <person name="Yang G."/>
            <person name="Yin T."/>
            <person name="Douglas C."/>
            <person name="Marra M."/>
            <person name="Sandberg G."/>
            <person name="Van de Peer Y."/>
            <person name="Rokhsar D."/>
        </authorList>
    </citation>
    <scope>NUCLEOTIDE SEQUENCE [LARGE SCALE GENOMIC DNA]</scope>
    <source>
        <strain evidence="2">cv. Nisqually</strain>
    </source>
</reference>
<organism evidence="1 2">
    <name type="scientific">Populus trichocarpa</name>
    <name type="common">Western balsam poplar</name>
    <name type="synonym">Populus balsamifera subsp. trichocarpa</name>
    <dbReference type="NCBI Taxonomy" id="3694"/>
    <lineage>
        <taxon>Eukaryota</taxon>
        <taxon>Viridiplantae</taxon>
        <taxon>Streptophyta</taxon>
        <taxon>Embryophyta</taxon>
        <taxon>Tracheophyta</taxon>
        <taxon>Spermatophyta</taxon>
        <taxon>Magnoliopsida</taxon>
        <taxon>eudicotyledons</taxon>
        <taxon>Gunneridae</taxon>
        <taxon>Pentapetalae</taxon>
        <taxon>rosids</taxon>
        <taxon>fabids</taxon>
        <taxon>Malpighiales</taxon>
        <taxon>Salicaceae</taxon>
        <taxon>Saliceae</taxon>
        <taxon>Populus</taxon>
    </lineage>
</organism>
<dbReference type="Proteomes" id="UP000006729">
    <property type="component" value="Chromosome 3"/>
</dbReference>
<gene>
    <name evidence="1" type="ORF">POPTR_003G035100</name>
</gene>
<protein>
    <submittedName>
        <fullName evidence="1">Uncharacterized protein</fullName>
    </submittedName>
</protein>
<evidence type="ECO:0000313" key="2">
    <source>
        <dbReference type="Proteomes" id="UP000006729"/>
    </source>
</evidence>
<sequence length="76" mass="8882">MLIQMHFHAYGLITGERLCNQQLGFMKEEKLTQNSETYVKCQQSEFSFMSLTFSTFSLSPESFTFKILAKNHSNFE</sequence>
<evidence type="ECO:0000313" key="1">
    <source>
        <dbReference type="EMBL" id="PNT43461.1"/>
    </source>
</evidence>
<accession>A0A2K2B104</accession>
<dbReference type="EMBL" id="CM009292">
    <property type="protein sequence ID" value="PNT43461.1"/>
    <property type="molecule type" value="Genomic_DNA"/>
</dbReference>
<dbReference type="InParanoid" id="A0A2K2B104"/>
<name>A0A2K2B104_POPTR</name>
<keyword evidence="2" id="KW-1185">Reference proteome</keyword>